<feature type="region of interest" description="Disordered" evidence="1">
    <location>
        <begin position="1"/>
        <end position="46"/>
    </location>
</feature>
<dbReference type="Proteomes" id="UP001307849">
    <property type="component" value="Unassembled WGS sequence"/>
</dbReference>
<evidence type="ECO:0000313" key="2">
    <source>
        <dbReference type="EMBL" id="KAK6518656.1"/>
    </source>
</evidence>
<dbReference type="EMBL" id="JAVHJM010000002">
    <property type="protein sequence ID" value="KAK6518656.1"/>
    <property type="molecule type" value="Genomic_DNA"/>
</dbReference>
<feature type="compositionally biased region" description="Basic and acidic residues" evidence="1">
    <location>
        <begin position="1"/>
        <end position="12"/>
    </location>
</feature>
<evidence type="ECO:0000313" key="3">
    <source>
        <dbReference type="Proteomes" id="UP001307849"/>
    </source>
</evidence>
<organism evidence="2 3">
    <name type="scientific">Arthrobotrys conoides</name>
    <dbReference type="NCBI Taxonomy" id="74498"/>
    <lineage>
        <taxon>Eukaryota</taxon>
        <taxon>Fungi</taxon>
        <taxon>Dikarya</taxon>
        <taxon>Ascomycota</taxon>
        <taxon>Pezizomycotina</taxon>
        <taxon>Orbiliomycetes</taxon>
        <taxon>Orbiliales</taxon>
        <taxon>Orbiliaceae</taxon>
        <taxon>Arthrobotrys</taxon>
    </lineage>
</organism>
<reference evidence="2 3" key="1">
    <citation type="submission" date="2019-10" db="EMBL/GenBank/DDBJ databases">
        <authorList>
            <person name="Palmer J.M."/>
        </authorList>
    </citation>
    <scope>NUCLEOTIDE SEQUENCE [LARGE SCALE GENOMIC DNA]</scope>
    <source>
        <strain evidence="2 3">TWF506</strain>
    </source>
</reference>
<proteinExistence type="predicted"/>
<gene>
    <name evidence="2" type="ORF">TWF506_005792</name>
</gene>
<evidence type="ECO:0000256" key="1">
    <source>
        <dbReference type="SAM" id="MobiDB-lite"/>
    </source>
</evidence>
<name>A0AAN8NUS8_9PEZI</name>
<feature type="compositionally biased region" description="Basic and acidic residues" evidence="1">
    <location>
        <begin position="27"/>
        <end position="37"/>
    </location>
</feature>
<comment type="caution">
    <text evidence="2">The sequence shown here is derived from an EMBL/GenBank/DDBJ whole genome shotgun (WGS) entry which is preliminary data.</text>
</comment>
<sequence>MERGGCRHRDSRGNCCRHQGTHGHHQGTHEHRQERDNGPQNQEGLHISEPHFGRLKRSPAVPDGLTDVNSTLNLAAPRWDDHGQNPLLHVYDGVCGGPSGNEHEGRVLNFLDIFDISERDLGKLTALHLPDGFSRIKFPTIAKYLNIKRVEDIQYLPIFRSRVSIGLFDKIQNSLLNRTHKYGIKLCPWAINDPSFRNVLVAELLYEVTSLFPIVEFCPGSILGGGVGYPSARVKEAFFNCLGVKALCYVAVDPKAEKKNDSSGAARLLAELAVCNYRNIQAGRWVPMLGILSDGYQFQFWVYDSNTKKIWASHWIPGFNGKMQDDMEGFLISLKIAVEHLYDFFSLTIFNIIRIRVRELHRLMAINPTNQDLIAEEHVTILALNQYGEAQVKARRADWFRSIDRLNRAESEACDAARLMEKSLKHWSGVMKTELPVHQKWDSDAVLKG</sequence>
<protein>
    <submittedName>
        <fullName evidence="2">Uncharacterized protein</fullName>
    </submittedName>
</protein>
<accession>A0AAN8NUS8</accession>
<keyword evidence="3" id="KW-1185">Reference proteome</keyword>
<dbReference type="AlphaFoldDB" id="A0AAN8NUS8"/>